<evidence type="ECO:0000256" key="2">
    <source>
        <dbReference type="ARBA" id="ARBA00006278"/>
    </source>
</evidence>
<keyword evidence="10" id="KW-0406">Ion transport</keyword>
<feature type="region of interest" description="Disordered" evidence="13">
    <location>
        <begin position="636"/>
        <end position="671"/>
    </location>
</feature>
<dbReference type="Pfam" id="PF08030">
    <property type="entry name" value="NAD_binding_6"/>
    <property type="match status" value="1"/>
</dbReference>
<keyword evidence="8 14" id="KW-1133">Transmembrane helix</keyword>
<keyword evidence="18" id="KW-1185">Reference proteome</keyword>
<dbReference type="PANTHER" id="PTHR32361">
    <property type="entry name" value="FERRIC/CUPRIC REDUCTASE TRANSMEMBRANE COMPONENT"/>
    <property type="match status" value="1"/>
</dbReference>
<dbReference type="PROSITE" id="PS51384">
    <property type="entry name" value="FAD_FR"/>
    <property type="match status" value="1"/>
</dbReference>
<dbReference type="SFLD" id="SFLDG01168">
    <property type="entry name" value="Ferric_reductase_subgroup_(FRE"/>
    <property type="match status" value="1"/>
</dbReference>
<feature type="transmembrane region" description="Helical" evidence="14">
    <location>
        <begin position="409"/>
        <end position="427"/>
    </location>
</feature>
<feature type="transmembrane region" description="Helical" evidence="14">
    <location>
        <begin position="193"/>
        <end position="215"/>
    </location>
</feature>
<dbReference type="Pfam" id="PF01794">
    <property type="entry name" value="Ferric_reduct"/>
    <property type="match status" value="1"/>
</dbReference>
<feature type="domain" description="FAD-binding FR-type" evidence="16">
    <location>
        <begin position="443"/>
        <end position="561"/>
    </location>
</feature>
<keyword evidence="3" id="KW-0813">Transport</keyword>
<feature type="compositionally biased region" description="Gly residues" evidence="13">
    <location>
        <begin position="134"/>
        <end position="155"/>
    </location>
</feature>
<keyword evidence="7" id="KW-0249">Electron transport</keyword>
<keyword evidence="15" id="KW-0732">Signal</keyword>
<evidence type="ECO:0000256" key="10">
    <source>
        <dbReference type="ARBA" id="ARBA00023065"/>
    </source>
</evidence>
<feature type="chain" id="PRO_5035316586" description="FAD-binding FR-type domain-containing protein" evidence="15">
    <location>
        <begin position="20"/>
        <end position="749"/>
    </location>
</feature>
<feature type="compositionally biased region" description="Basic and acidic residues" evidence="13">
    <location>
        <begin position="653"/>
        <end position="668"/>
    </location>
</feature>
<dbReference type="GO" id="GO:0000293">
    <property type="term" value="F:ferric-chelate reductase activity"/>
    <property type="evidence" value="ECO:0007669"/>
    <property type="project" value="UniProtKB-ARBA"/>
</dbReference>
<evidence type="ECO:0000256" key="15">
    <source>
        <dbReference type="SAM" id="SignalP"/>
    </source>
</evidence>
<keyword evidence="6" id="KW-0274">FAD</keyword>
<dbReference type="InterPro" id="IPR013121">
    <property type="entry name" value="Fe_red_NAD-bd_6"/>
</dbReference>
<name>A0A8J5QIP6_9ASCO</name>
<evidence type="ECO:0000256" key="14">
    <source>
        <dbReference type="SAM" id="Phobius"/>
    </source>
</evidence>
<reference evidence="17 18" key="1">
    <citation type="journal article" date="2021" name="DNA Res.">
        <title>Genome analysis of Candida subhashii reveals its hybrid nature and dual mitochondrial genome conformations.</title>
        <authorList>
            <person name="Mixao V."/>
            <person name="Hegedusova E."/>
            <person name="Saus E."/>
            <person name="Pryszcz L.P."/>
            <person name="Cillingova A."/>
            <person name="Nosek J."/>
            <person name="Gabaldon T."/>
        </authorList>
    </citation>
    <scope>NUCLEOTIDE SEQUENCE [LARGE SCALE GENOMIC DNA]</scope>
    <source>
        <strain evidence="17 18">CBS 10753</strain>
    </source>
</reference>
<keyword evidence="12" id="KW-0325">Glycoprotein</keyword>
<dbReference type="EMBL" id="JAGSYN010000214">
    <property type="protein sequence ID" value="KAG7661702.1"/>
    <property type="molecule type" value="Genomic_DNA"/>
</dbReference>
<proteinExistence type="inferred from homology"/>
<evidence type="ECO:0000256" key="8">
    <source>
        <dbReference type="ARBA" id="ARBA00022989"/>
    </source>
</evidence>
<comment type="subcellular location">
    <subcellularLocation>
        <location evidence="1">Membrane</location>
        <topology evidence="1">Multi-pass membrane protein</topology>
    </subcellularLocation>
</comment>
<dbReference type="InterPro" id="IPR013130">
    <property type="entry name" value="Fe3_Rdtase_TM_dom"/>
</dbReference>
<protein>
    <recommendedName>
        <fullName evidence="16">FAD-binding FR-type domain-containing protein</fullName>
    </recommendedName>
</protein>
<dbReference type="InterPro" id="IPR013112">
    <property type="entry name" value="FAD-bd_8"/>
</dbReference>
<dbReference type="PROSITE" id="PS51257">
    <property type="entry name" value="PROKAR_LIPOPROTEIN"/>
    <property type="match status" value="1"/>
</dbReference>
<feature type="transmembrane region" description="Helical" evidence="14">
    <location>
        <begin position="346"/>
        <end position="368"/>
    </location>
</feature>
<organism evidence="17 18">
    <name type="scientific">[Candida] subhashii</name>
    <dbReference type="NCBI Taxonomy" id="561895"/>
    <lineage>
        <taxon>Eukaryota</taxon>
        <taxon>Fungi</taxon>
        <taxon>Dikarya</taxon>
        <taxon>Ascomycota</taxon>
        <taxon>Saccharomycotina</taxon>
        <taxon>Pichiomycetes</taxon>
        <taxon>Debaryomycetaceae</taxon>
        <taxon>Spathaspora</taxon>
    </lineage>
</organism>
<dbReference type="GO" id="GO:0006879">
    <property type="term" value="P:intracellular iron ion homeostasis"/>
    <property type="evidence" value="ECO:0007669"/>
    <property type="project" value="TreeGrafter"/>
</dbReference>
<feature type="transmembrane region" description="Helical" evidence="14">
    <location>
        <begin position="380"/>
        <end position="402"/>
    </location>
</feature>
<keyword evidence="9" id="KW-0560">Oxidoreductase</keyword>
<evidence type="ECO:0000256" key="12">
    <source>
        <dbReference type="ARBA" id="ARBA00023180"/>
    </source>
</evidence>
<evidence type="ECO:0000313" key="18">
    <source>
        <dbReference type="Proteomes" id="UP000694255"/>
    </source>
</evidence>
<dbReference type="PANTHER" id="PTHR32361:SF9">
    <property type="entry name" value="FERRIC REDUCTASE TRANSMEMBRANE COMPONENT 3-RELATED"/>
    <property type="match status" value="1"/>
</dbReference>
<keyword evidence="4" id="KW-0285">Flavoprotein</keyword>
<comment type="caution">
    <text evidence="17">The sequence shown here is derived from an EMBL/GenBank/DDBJ whole genome shotgun (WGS) entry which is preliminary data.</text>
</comment>
<dbReference type="CDD" id="cd06186">
    <property type="entry name" value="NOX_Duox_like_FAD_NADP"/>
    <property type="match status" value="1"/>
</dbReference>
<keyword evidence="11 14" id="KW-0472">Membrane</keyword>
<dbReference type="AlphaFoldDB" id="A0A8J5QIP6"/>
<evidence type="ECO:0000313" key="17">
    <source>
        <dbReference type="EMBL" id="KAG7661702.1"/>
    </source>
</evidence>
<dbReference type="InterPro" id="IPR017927">
    <property type="entry name" value="FAD-bd_FR_type"/>
</dbReference>
<evidence type="ECO:0000256" key="4">
    <source>
        <dbReference type="ARBA" id="ARBA00022630"/>
    </source>
</evidence>
<evidence type="ECO:0000256" key="7">
    <source>
        <dbReference type="ARBA" id="ARBA00022982"/>
    </source>
</evidence>
<feature type="signal peptide" evidence="15">
    <location>
        <begin position="1"/>
        <end position="19"/>
    </location>
</feature>
<dbReference type="OrthoDB" id="4494341at2759"/>
<comment type="similarity">
    <text evidence="2">Belongs to the ferric reductase (FRE) family.</text>
</comment>
<dbReference type="GO" id="GO:0015677">
    <property type="term" value="P:copper ion import"/>
    <property type="evidence" value="ECO:0007669"/>
    <property type="project" value="TreeGrafter"/>
</dbReference>
<evidence type="ECO:0000256" key="13">
    <source>
        <dbReference type="SAM" id="MobiDB-lite"/>
    </source>
</evidence>
<evidence type="ECO:0000256" key="9">
    <source>
        <dbReference type="ARBA" id="ARBA00023002"/>
    </source>
</evidence>
<accession>A0A8J5QIP6</accession>
<dbReference type="Proteomes" id="UP000694255">
    <property type="component" value="Unassembled WGS sequence"/>
</dbReference>
<evidence type="ECO:0000256" key="3">
    <source>
        <dbReference type="ARBA" id="ARBA00022448"/>
    </source>
</evidence>
<gene>
    <name evidence="17" type="ORF">J8A68_004760</name>
</gene>
<feature type="transmembrane region" description="Helical" evidence="14">
    <location>
        <begin position="266"/>
        <end position="284"/>
    </location>
</feature>
<dbReference type="GeneID" id="73471560"/>
<dbReference type="GO" id="GO:0005886">
    <property type="term" value="C:plasma membrane"/>
    <property type="evidence" value="ECO:0007669"/>
    <property type="project" value="TreeGrafter"/>
</dbReference>
<evidence type="ECO:0000256" key="5">
    <source>
        <dbReference type="ARBA" id="ARBA00022692"/>
    </source>
</evidence>
<dbReference type="SFLD" id="SFLDS00052">
    <property type="entry name" value="Ferric_Reductase_Domain"/>
    <property type="match status" value="1"/>
</dbReference>
<feature type="transmembrane region" description="Helical" evidence="14">
    <location>
        <begin position="304"/>
        <end position="325"/>
    </location>
</feature>
<sequence>MRTSVLVSILAASIASVNAIKEYTQLTIALSACEAYITLAQPVCMAGKKANKDFDCYCNTKPGFGTLADCFVKGFDDNDGIIKDFAKTCNMTVADFHTKYDAIKDHLFKPNTTETETTMDGGNGHMKRDKHGGGGHGGGKGGNGGGGGGGHGGGDTPQIELSKVPLKLDYTDFHTYKDAYEMNYGNFNYAMKYGSALVGYWGIILVMSIIANFWTKLFPRALSGRLPSMYRKYITLPATFGRKKNEAISFGFGGFFDGLMPSRLETFYVVVFVFLTGLFSALHIKHIPGNPIQPDIRVEIAHTIADRTGVMVCFLIPLLILFGGRNNFLQWLTGWKYSDFVMYHRWISRVAALLVIVHGITFSASDIASGRYSSRMAQEFMIWGTVACVCGGIILFQAMLFFRRKCYEVFFIIHIVLALFFMIGAWFHLSDQGYEFFMYAALGVWAFERLLRLVRLVSFGMPLAKVTLIADETLKVVVPKPRYWKSIPGGHAFITFMRPTAFWQQHPFTFTTEATDDSITFYVKVKAGETKKLYNKLVSSPGCTTTMRVLVEGPYGEPSDGRRADNVVFVAGGNGIPGMYSECFDLATRSSTTQSIKLIWIIRQWKSLAWFKDELKALQDTKVQTEVYITRPDEDRDFIYGTSTDPDSTNSSIEEKESNQEKKSDTGVETKTYNPQSDLFASLPNVVFKEGRPSMEAIVESEIDGANGSIAFVTCGHPMMVDDLRHSVGENLGRGGHRVDFYEQLQTWA</sequence>
<evidence type="ECO:0000256" key="6">
    <source>
        <dbReference type="ARBA" id="ARBA00022827"/>
    </source>
</evidence>
<evidence type="ECO:0000259" key="16">
    <source>
        <dbReference type="PROSITE" id="PS51384"/>
    </source>
</evidence>
<dbReference type="GO" id="GO:0006826">
    <property type="term" value="P:iron ion transport"/>
    <property type="evidence" value="ECO:0007669"/>
    <property type="project" value="TreeGrafter"/>
</dbReference>
<dbReference type="RefSeq" id="XP_049261935.1">
    <property type="nucleotide sequence ID" value="XM_049408753.1"/>
</dbReference>
<dbReference type="InterPro" id="IPR051410">
    <property type="entry name" value="Ferric/Cupric_Reductase"/>
</dbReference>
<evidence type="ECO:0000256" key="11">
    <source>
        <dbReference type="ARBA" id="ARBA00023136"/>
    </source>
</evidence>
<feature type="region of interest" description="Disordered" evidence="13">
    <location>
        <begin position="112"/>
        <end position="156"/>
    </location>
</feature>
<feature type="compositionally biased region" description="Polar residues" evidence="13">
    <location>
        <begin position="641"/>
        <end position="652"/>
    </location>
</feature>
<evidence type="ECO:0000256" key="1">
    <source>
        <dbReference type="ARBA" id="ARBA00004141"/>
    </source>
</evidence>
<keyword evidence="5 14" id="KW-0812">Transmembrane</keyword>
<dbReference type="Pfam" id="PF08022">
    <property type="entry name" value="FAD_binding_8"/>
    <property type="match status" value="1"/>
</dbReference>